<gene>
    <name evidence="1" type="ORF">RPERSI_LOCUS22218</name>
</gene>
<dbReference type="EMBL" id="CAJVQC010066755">
    <property type="protein sequence ID" value="CAG8806693.1"/>
    <property type="molecule type" value="Genomic_DNA"/>
</dbReference>
<feature type="non-terminal residue" evidence="1">
    <location>
        <position position="1"/>
    </location>
</feature>
<proteinExistence type="predicted"/>
<feature type="non-terminal residue" evidence="1">
    <location>
        <position position="448"/>
    </location>
</feature>
<accession>A0ACA9RS34</accession>
<evidence type="ECO:0000313" key="1">
    <source>
        <dbReference type="EMBL" id="CAG8806693.1"/>
    </source>
</evidence>
<keyword evidence="2" id="KW-1185">Reference proteome</keyword>
<protein>
    <submittedName>
        <fullName evidence="1">528_t:CDS:1</fullName>
    </submittedName>
</protein>
<dbReference type="Proteomes" id="UP000789920">
    <property type="component" value="Unassembled WGS sequence"/>
</dbReference>
<comment type="caution">
    <text evidence="1">The sequence shown here is derived from an EMBL/GenBank/DDBJ whole genome shotgun (WGS) entry which is preliminary data.</text>
</comment>
<name>A0ACA9RS34_9GLOM</name>
<evidence type="ECO:0000313" key="2">
    <source>
        <dbReference type="Proteomes" id="UP000789920"/>
    </source>
</evidence>
<reference evidence="1" key="1">
    <citation type="submission" date="2021-06" db="EMBL/GenBank/DDBJ databases">
        <authorList>
            <person name="Kallberg Y."/>
            <person name="Tangrot J."/>
            <person name="Rosling A."/>
        </authorList>
    </citation>
    <scope>NUCLEOTIDE SEQUENCE</scope>
    <source>
        <strain evidence="1">MA461A</strain>
    </source>
</reference>
<sequence>VVNFLISDDEELLGISASSSKLTYLYIFSTTTGMNLSKYTYNDKKSVMIDGIHFIASNFGERVLITSHVHDSLERIKMDLNVHNVHRFHDEKLTFDYELMDPYTLMNPVNADKLFRRLKAKIKMPYIIKSDSIIYANDEQLFIEKLIKQSVKKWINYLRNDLIDYNKISTPLGKKDIINFIKNITSDLKKNIDRRDYYIQGTETYGRYLSWTLNCKDVTFTLEVSRKKSEISEENKQEPVHLENEREPVHEKNQQKANLYVRQCQALKNDDLVMVTEKCVILWTFIPSKGIRVHYIWGVDKVLDEEYWEYWEKLSKSSAERFLPPSDFDRIINEANIKPDKDSANLYNLLLENYIEENFFLAYYGKILMKKFLKSNKDLLVEKLCRSCIRICSYDKDNCDLQSNIQILSIIAQHSNIQSLSIIAQHYSELIQKNPAIIYKLLSQITFV</sequence>
<organism evidence="1 2">
    <name type="scientific">Racocetra persica</name>
    <dbReference type="NCBI Taxonomy" id="160502"/>
    <lineage>
        <taxon>Eukaryota</taxon>
        <taxon>Fungi</taxon>
        <taxon>Fungi incertae sedis</taxon>
        <taxon>Mucoromycota</taxon>
        <taxon>Glomeromycotina</taxon>
        <taxon>Glomeromycetes</taxon>
        <taxon>Diversisporales</taxon>
        <taxon>Gigasporaceae</taxon>
        <taxon>Racocetra</taxon>
    </lineage>
</organism>